<keyword evidence="6 12" id="KW-0418">Kinase</keyword>
<dbReference type="STRING" id="56779.SAMN05421834_11710"/>
<dbReference type="SUPFAM" id="SSF158472">
    <property type="entry name" value="HAMP domain-like"/>
    <property type="match status" value="1"/>
</dbReference>
<dbReference type="GO" id="GO:0000155">
    <property type="term" value="F:phosphorelay sensor kinase activity"/>
    <property type="evidence" value="ECO:0007669"/>
    <property type="project" value="InterPro"/>
</dbReference>
<keyword evidence="9" id="KW-0175">Coiled coil</keyword>
<keyword evidence="2" id="KW-1003">Cell membrane</keyword>
<dbReference type="Pfam" id="PF06580">
    <property type="entry name" value="His_kinase"/>
    <property type="match status" value="1"/>
</dbReference>
<dbReference type="InterPro" id="IPR003594">
    <property type="entry name" value="HATPase_dom"/>
</dbReference>
<sequence>MDNNLIIKIKLKIYSYLRKTHIQNRLIVLFLVLSLFPMLVTGIYSYQKSSQAIHDKINTYSVEVVNQVAKNIEEELTRMEYQTIEIAFSELVQNTLSNYEQLSEWEIYDARYRMRADMVRKFSFSEYISDVQLFTDQGDKIIAYGDTGFTLTFKDKFRNNLLAEIKNSDGAPVWKAVDFRDELHQVSRVYPENTPEKSYGIIIGRTIKELYKGTQLGSVIIRVNENLFSDVYRNIDLGEGTEIFIINSAGTVVSTRNNDIAFNEKYPEFNLINKINENSKQTNTTFELNINQDKNLVAFSPIKDTDWFIVSTIPFSYLNRETGQIAKDIMGVSLIIFMLAIFLSYLFTKSISDPLNKLVSAMNQVEDGNLEVQIEDYQAQDELSEASNNFNHMVVELKELLEDVKEKEKQKNNLEFKALQAQINPHFLSNILNTARLLADMQNADNLENFLSSVINLLHLSMNNKEDFITVNKEIEYLKSYLNIQQFRLHNKFDVKFEIEKDLLNYKIPKFLLQPVVENSIIHGISGKSGQGLIEIKGFSQKERVIFTITDDGIGISETEINSLLNKERKNKDQFSGIGINNVKERIENYFGSEYGIEIESLKGYFTTVKIILPEID</sequence>
<evidence type="ECO:0000256" key="5">
    <source>
        <dbReference type="ARBA" id="ARBA00022692"/>
    </source>
</evidence>
<evidence type="ECO:0000256" key="3">
    <source>
        <dbReference type="ARBA" id="ARBA00022553"/>
    </source>
</evidence>
<evidence type="ECO:0000256" key="4">
    <source>
        <dbReference type="ARBA" id="ARBA00022679"/>
    </source>
</evidence>
<comment type="subcellular location">
    <subcellularLocation>
        <location evidence="1">Cell membrane</location>
        <topology evidence="1">Multi-pass membrane protein</topology>
    </subcellularLocation>
</comment>
<dbReference type="InterPro" id="IPR033479">
    <property type="entry name" value="dCache_1"/>
</dbReference>
<protein>
    <submittedName>
        <fullName evidence="12">Two-component system, sensor histidine kinase YesM</fullName>
    </submittedName>
</protein>
<dbReference type="CDD" id="cd06225">
    <property type="entry name" value="HAMP"/>
    <property type="match status" value="1"/>
</dbReference>
<name>A0A1N6Z9K9_9FIRM</name>
<dbReference type="Proteomes" id="UP000185669">
    <property type="component" value="Unassembled WGS sequence"/>
</dbReference>
<keyword evidence="5 10" id="KW-0812">Transmembrane</keyword>
<feature type="transmembrane region" description="Helical" evidence="10">
    <location>
        <begin position="329"/>
        <end position="348"/>
    </location>
</feature>
<evidence type="ECO:0000313" key="12">
    <source>
        <dbReference type="EMBL" id="SIR23494.1"/>
    </source>
</evidence>
<dbReference type="GO" id="GO:0005886">
    <property type="term" value="C:plasma membrane"/>
    <property type="evidence" value="ECO:0007669"/>
    <property type="project" value="UniProtKB-SubCell"/>
</dbReference>
<keyword evidence="4" id="KW-0808">Transferase</keyword>
<evidence type="ECO:0000256" key="9">
    <source>
        <dbReference type="SAM" id="Coils"/>
    </source>
</evidence>
<proteinExistence type="predicted"/>
<dbReference type="RefSeq" id="WP_084566179.1">
    <property type="nucleotide sequence ID" value="NZ_FTNC01000017.1"/>
</dbReference>
<dbReference type="SMART" id="SM00387">
    <property type="entry name" value="HATPase_c"/>
    <property type="match status" value="1"/>
</dbReference>
<keyword evidence="3" id="KW-0597">Phosphoprotein</keyword>
<accession>A0A1N6Z9K9</accession>
<evidence type="ECO:0000313" key="13">
    <source>
        <dbReference type="Proteomes" id="UP000185669"/>
    </source>
</evidence>
<dbReference type="Pfam" id="PF02518">
    <property type="entry name" value="HATPase_c"/>
    <property type="match status" value="1"/>
</dbReference>
<dbReference type="InterPro" id="IPR003660">
    <property type="entry name" value="HAMP_dom"/>
</dbReference>
<dbReference type="InterPro" id="IPR036890">
    <property type="entry name" value="HATPase_C_sf"/>
</dbReference>
<dbReference type="CDD" id="cd18774">
    <property type="entry name" value="PDC2_HK_sensor"/>
    <property type="match status" value="1"/>
</dbReference>
<dbReference type="EMBL" id="FTNC01000017">
    <property type="protein sequence ID" value="SIR23494.1"/>
    <property type="molecule type" value="Genomic_DNA"/>
</dbReference>
<dbReference type="Gene3D" id="3.30.565.10">
    <property type="entry name" value="Histidine kinase-like ATPase, C-terminal domain"/>
    <property type="match status" value="1"/>
</dbReference>
<evidence type="ECO:0000256" key="1">
    <source>
        <dbReference type="ARBA" id="ARBA00004651"/>
    </source>
</evidence>
<evidence type="ECO:0000256" key="6">
    <source>
        <dbReference type="ARBA" id="ARBA00022777"/>
    </source>
</evidence>
<dbReference type="Pfam" id="PF02743">
    <property type="entry name" value="dCache_1"/>
    <property type="match status" value="1"/>
</dbReference>
<dbReference type="SMART" id="SM00304">
    <property type="entry name" value="HAMP"/>
    <property type="match status" value="1"/>
</dbReference>
<dbReference type="PROSITE" id="PS50885">
    <property type="entry name" value="HAMP"/>
    <property type="match status" value="1"/>
</dbReference>
<evidence type="ECO:0000256" key="10">
    <source>
        <dbReference type="SAM" id="Phobius"/>
    </source>
</evidence>
<evidence type="ECO:0000259" key="11">
    <source>
        <dbReference type="PROSITE" id="PS50885"/>
    </source>
</evidence>
<dbReference type="Pfam" id="PF00672">
    <property type="entry name" value="HAMP"/>
    <property type="match status" value="1"/>
</dbReference>
<gene>
    <name evidence="12" type="ORF">SAMN05421834_11710</name>
</gene>
<organism evidence="12 13">
    <name type="scientific">Halanaerobium kushneri</name>
    <dbReference type="NCBI Taxonomy" id="56779"/>
    <lineage>
        <taxon>Bacteria</taxon>
        <taxon>Bacillati</taxon>
        <taxon>Bacillota</taxon>
        <taxon>Clostridia</taxon>
        <taxon>Halanaerobiales</taxon>
        <taxon>Halanaerobiaceae</taxon>
        <taxon>Halanaerobium</taxon>
    </lineage>
</organism>
<dbReference type="Gene3D" id="3.30.450.20">
    <property type="entry name" value="PAS domain"/>
    <property type="match status" value="1"/>
</dbReference>
<evidence type="ECO:0000256" key="7">
    <source>
        <dbReference type="ARBA" id="ARBA00022989"/>
    </source>
</evidence>
<keyword evidence="7 10" id="KW-1133">Transmembrane helix</keyword>
<feature type="transmembrane region" description="Helical" evidence="10">
    <location>
        <begin position="26"/>
        <end position="46"/>
    </location>
</feature>
<evidence type="ECO:0000256" key="2">
    <source>
        <dbReference type="ARBA" id="ARBA00022475"/>
    </source>
</evidence>
<feature type="domain" description="HAMP" evidence="11">
    <location>
        <begin position="349"/>
        <end position="402"/>
    </location>
</feature>
<feature type="coiled-coil region" evidence="9">
    <location>
        <begin position="390"/>
        <end position="424"/>
    </location>
</feature>
<dbReference type="PANTHER" id="PTHR34220">
    <property type="entry name" value="SENSOR HISTIDINE KINASE YPDA"/>
    <property type="match status" value="1"/>
</dbReference>
<dbReference type="InterPro" id="IPR010559">
    <property type="entry name" value="Sig_transdc_His_kin_internal"/>
</dbReference>
<dbReference type="PANTHER" id="PTHR34220:SF7">
    <property type="entry name" value="SENSOR HISTIDINE KINASE YPDA"/>
    <property type="match status" value="1"/>
</dbReference>
<evidence type="ECO:0000256" key="8">
    <source>
        <dbReference type="ARBA" id="ARBA00023136"/>
    </source>
</evidence>
<dbReference type="SUPFAM" id="SSF55874">
    <property type="entry name" value="ATPase domain of HSP90 chaperone/DNA topoisomerase II/histidine kinase"/>
    <property type="match status" value="1"/>
</dbReference>
<reference evidence="13" key="1">
    <citation type="submission" date="2017-01" db="EMBL/GenBank/DDBJ databases">
        <authorList>
            <person name="Varghese N."/>
            <person name="Submissions S."/>
        </authorList>
    </citation>
    <scope>NUCLEOTIDE SEQUENCE [LARGE SCALE GENOMIC DNA]</scope>
    <source>
        <strain evidence="13">ATCC 700103</strain>
    </source>
</reference>
<dbReference type="InterPro" id="IPR050640">
    <property type="entry name" value="Bact_2-comp_sensor_kinase"/>
</dbReference>
<dbReference type="Gene3D" id="6.10.340.10">
    <property type="match status" value="1"/>
</dbReference>
<keyword evidence="8 10" id="KW-0472">Membrane</keyword>
<dbReference type="AlphaFoldDB" id="A0A1N6Z9K9"/>
<keyword evidence="13" id="KW-1185">Reference proteome</keyword>
<dbReference type="OrthoDB" id="9809348at2"/>